<evidence type="ECO:0000256" key="11">
    <source>
        <dbReference type="ARBA" id="ARBA00023303"/>
    </source>
</evidence>
<evidence type="ECO:0000259" key="14">
    <source>
        <dbReference type="Pfam" id="PF10613"/>
    </source>
</evidence>
<evidence type="ECO:0000259" key="15">
    <source>
        <dbReference type="Pfam" id="PF24061"/>
    </source>
</evidence>
<feature type="domain" description="Putative ionotropic receptor ligand binding" evidence="15">
    <location>
        <begin position="25"/>
        <end position="210"/>
    </location>
</feature>
<dbReference type="EMBL" id="OU895879">
    <property type="protein sequence ID" value="CAH1730541.1"/>
    <property type="molecule type" value="Genomic_DNA"/>
</dbReference>
<dbReference type="Gene3D" id="1.10.287.70">
    <property type="match status" value="1"/>
</dbReference>
<keyword evidence="11" id="KW-0407">Ion channel</keyword>
<keyword evidence="7 12" id="KW-0472">Membrane</keyword>
<evidence type="ECO:0000256" key="12">
    <source>
        <dbReference type="SAM" id="Phobius"/>
    </source>
</evidence>
<keyword evidence="3" id="KW-1003">Cell membrane</keyword>
<comment type="subcellular location">
    <subcellularLocation>
        <location evidence="1">Cell membrane</location>
        <topology evidence="1">Multi-pass membrane protein</topology>
    </subcellularLocation>
</comment>
<keyword evidence="4 12" id="KW-0812">Transmembrane</keyword>
<feature type="signal peptide" evidence="13">
    <location>
        <begin position="1"/>
        <end position="17"/>
    </location>
</feature>
<dbReference type="Pfam" id="PF10613">
    <property type="entry name" value="Lig_chan-Glu_bd"/>
    <property type="match status" value="1"/>
</dbReference>
<evidence type="ECO:0000256" key="10">
    <source>
        <dbReference type="ARBA" id="ARBA00023286"/>
    </source>
</evidence>
<dbReference type="SUPFAM" id="SSF53850">
    <property type="entry name" value="Periplasmic binding protein-like II"/>
    <property type="match status" value="1"/>
</dbReference>
<dbReference type="InterPro" id="IPR019594">
    <property type="entry name" value="Glu/Gly-bd"/>
</dbReference>
<feature type="domain" description="Ionotropic glutamate receptor L-glutamate and glycine-binding" evidence="14">
    <location>
        <begin position="221"/>
        <end position="321"/>
    </location>
</feature>
<keyword evidence="2" id="KW-0813">Transport</keyword>
<keyword evidence="13" id="KW-0732">Signal</keyword>
<reference evidence="16" key="2">
    <citation type="submission" date="2022-10" db="EMBL/GenBank/DDBJ databases">
        <authorList>
            <consortium name="ENA_rothamsted_submissions"/>
            <consortium name="culmorum"/>
            <person name="King R."/>
        </authorList>
    </citation>
    <scope>NUCLEOTIDE SEQUENCE</scope>
</reference>
<evidence type="ECO:0000256" key="3">
    <source>
        <dbReference type="ARBA" id="ARBA00022475"/>
    </source>
</evidence>
<feature type="chain" id="PRO_5040425543" description="Ionotropic receptor" evidence="13">
    <location>
        <begin position="18"/>
        <end position="612"/>
    </location>
</feature>
<gene>
    <name evidence="16" type="ORF">CHIRRI_LOCUS12558</name>
</gene>
<proteinExistence type="predicted"/>
<keyword evidence="9" id="KW-0325">Glycoprotein</keyword>
<organism evidence="16 17">
    <name type="scientific">Chironomus riparius</name>
    <dbReference type="NCBI Taxonomy" id="315576"/>
    <lineage>
        <taxon>Eukaryota</taxon>
        <taxon>Metazoa</taxon>
        <taxon>Ecdysozoa</taxon>
        <taxon>Arthropoda</taxon>
        <taxon>Hexapoda</taxon>
        <taxon>Insecta</taxon>
        <taxon>Pterygota</taxon>
        <taxon>Neoptera</taxon>
        <taxon>Endopterygota</taxon>
        <taxon>Diptera</taxon>
        <taxon>Nematocera</taxon>
        <taxon>Chironomoidea</taxon>
        <taxon>Chironomidae</taxon>
        <taxon>Chironominae</taxon>
        <taxon>Chironomus</taxon>
    </lineage>
</organism>
<dbReference type="Gene3D" id="3.40.190.10">
    <property type="entry name" value="Periplasmic binding protein-like II"/>
    <property type="match status" value="1"/>
</dbReference>
<evidence type="ECO:0000313" key="16">
    <source>
        <dbReference type="EMBL" id="CAH1730541.1"/>
    </source>
</evidence>
<dbReference type="PANTHER" id="PTHR42643:SF30">
    <property type="entry name" value="IONOTROPIC RECEPTOR 40A-RELATED"/>
    <property type="match status" value="1"/>
</dbReference>
<feature type="transmembrane region" description="Helical" evidence="12">
    <location>
        <begin position="583"/>
        <end position="604"/>
    </location>
</feature>
<keyword evidence="10" id="KW-1071">Ligand-gated ion channel</keyword>
<evidence type="ECO:0000256" key="6">
    <source>
        <dbReference type="ARBA" id="ARBA00023065"/>
    </source>
</evidence>
<dbReference type="GO" id="GO:0015276">
    <property type="term" value="F:ligand-gated monoatomic ion channel activity"/>
    <property type="evidence" value="ECO:0007669"/>
    <property type="project" value="InterPro"/>
</dbReference>
<evidence type="ECO:0000256" key="4">
    <source>
        <dbReference type="ARBA" id="ARBA00022692"/>
    </source>
</evidence>
<name>A0A9P0J9P0_9DIPT</name>
<reference evidence="16" key="1">
    <citation type="submission" date="2022-01" db="EMBL/GenBank/DDBJ databases">
        <authorList>
            <person name="King R."/>
        </authorList>
    </citation>
    <scope>NUCLEOTIDE SEQUENCE</scope>
</reference>
<keyword evidence="17" id="KW-1185">Reference proteome</keyword>
<keyword evidence="5 12" id="KW-1133">Transmembrane helix</keyword>
<dbReference type="GO" id="GO:0005886">
    <property type="term" value="C:plasma membrane"/>
    <property type="evidence" value="ECO:0007669"/>
    <property type="project" value="UniProtKB-SubCell"/>
</dbReference>
<evidence type="ECO:0000256" key="2">
    <source>
        <dbReference type="ARBA" id="ARBA00022448"/>
    </source>
</evidence>
<evidence type="ECO:0000256" key="9">
    <source>
        <dbReference type="ARBA" id="ARBA00023180"/>
    </source>
</evidence>
<protein>
    <recommendedName>
        <fullName evidence="18">Ionotropic receptor</fullName>
    </recommendedName>
</protein>
<evidence type="ECO:0000313" key="17">
    <source>
        <dbReference type="Proteomes" id="UP001153620"/>
    </source>
</evidence>
<dbReference type="InterPro" id="IPR052192">
    <property type="entry name" value="Insect_Ionotropic_Sensory_Rcpt"/>
</dbReference>
<dbReference type="Proteomes" id="UP001153620">
    <property type="component" value="Chromosome 3"/>
</dbReference>
<evidence type="ECO:0000256" key="5">
    <source>
        <dbReference type="ARBA" id="ARBA00022989"/>
    </source>
</evidence>
<evidence type="ECO:0000256" key="13">
    <source>
        <dbReference type="SAM" id="SignalP"/>
    </source>
</evidence>
<dbReference type="AlphaFoldDB" id="A0A9P0J9P0"/>
<keyword evidence="8" id="KW-0675">Receptor</keyword>
<feature type="transmembrane region" description="Helical" evidence="12">
    <location>
        <begin position="400"/>
        <end position="418"/>
    </location>
</feature>
<dbReference type="PANTHER" id="PTHR42643">
    <property type="entry name" value="IONOTROPIC RECEPTOR 20A-RELATED"/>
    <property type="match status" value="1"/>
</dbReference>
<evidence type="ECO:0000256" key="7">
    <source>
        <dbReference type="ARBA" id="ARBA00023136"/>
    </source>
</evidence>
<dbReference type="OrthoDB" id="426882at2759"/>
<evidence type="ECO:0008006" key="18">
    <source>
        <dbReference type="Google" id="ProtNLM"/>
    </source>
</evidence>
<evidence type="ECO:0000256" key="1">
    <source>
        <dbReference type="ARBA" id="ARBA00004651"/>
    </source>
</evidence>
<dbReference type="Pfam" id="PF24061">
    <property type="entry name" value="LBD_receptor"/>
    <property type="match status" value="1"/>
</dbReference>
<keyword evidence="6" id="KW-0406">Ion transport</keyword>
<accession>A0A9P0J9P0</accession>
<sequence length="612" mass="70158">MLQMFFKMLLLICSGTSINITTTCNNCELTNAIVNIITDICGSSDKITSSIIFETNCLNNFTFMDTVNSIVHESSQSQNVSLQIEMENLRNSSAVYNYKKCNIIMISICSSFMAIYDAILNARNVLMHHDHPLVIVLLDYHESHKIEEIFNILWHANVYNVNVLQNDMTVVTYFPFQRHYCSDTTPVTINRFFNGHFMNSTLDFFPNKFKDLQNCPINIATANDAQPYIFVKQVANGSYSVHGRDMTLLKTIAGALNFQIHFTYIGKEGVLYENGTASGALETLLNGSTDLAIADLWLKANRLKFIDATSSYIVQTIAFVIPPGANFNSFEKYGKPLDNYTWILLLTTIAIAFIIIYKVKKMSQYAQHFMFGKGVSDPYLNVLTAVVGGSQPVLPGKNFSRYLLMMFLLFCLVMRTIYQGSLYRFLQKTIRHKEAQSINEMIERDYKFYIVPSILDLVEGQPRIYERRVLMDLEKRNLLYNKSFDPSFKGVFLRSLTGVLYSNQKNYNTSVFMICKEKFLTLPVVIYVRKGFYLLEQLNEKIEQLQAAGLIEYWHSEIFDERYLNIKESDEPKPIKIEHLTGGFIILFIGCLIAACAFICEIIRKKLFTSTL</sequence>
<feature type="transmembrane region" description="Helical" evidence="12">
    <location>
        <begin position="340"/>
        <end position="357"/>
    </location>
</feature>
<evidence type="ECO:0000256" key="8">
    <source>
        <dbReference type="ARBA" id="ARBA00023170"/>
    </source>
</evidence>
<dbReference type="InterPro" id="IPR056198">
    <property type="entry name" value="LBD_receptor"/>
</dbReference>